<dbReference type="Proteomes" id="UP001279734">
    <property type="component" value="Unassembled WGS sequence"/>
</dbReference>
<accession>A0AAD3XTD4</accession>
<sequence length="222" mass="24276">MGLFSNTMQPSSIATEDDTATSNFNTRTNMLKSAAWQYGQQGAATAKSKQHWHQEHRPSATAGNTVTAAEKGFTAPPTSESTLYCKFRTNLHSTIYSTIKTIRSQFPASTINKTQLVHQLLSSNNSICIPSAQGNPAFYLIGANSVSICDQPKTPPKTKLSKHRQAYSSLLSSNFSKNWSPISTGSLPKQGLFTHGKQQHPTVQLKPMRQNPSTSGYQPGRM</sequence>
<gene>
    <name evidence="2" type="ORF">Nepgr_017457</name>
</gene>
<feature type="region of interest" description="Disordered" evidence="1">
    <location>
        <begin position="1"/>
        <end position="21"/>
    </location>
</feature>
<evidence type="ECO:0000313" key="3">
    <source>
        <dbReference type="Proteomes" id="UP001279734"/>
    </source>
</evidence>
<dbReference type="AlphaFoldDB" id="A0AAD3XTD4"/>
<feature type="compositionally biased region" description="Polar residues" evidence="1">
    <location>
        <begin position="210"/>
        <end position="222"/>
    </location>
</feature>
<feature type="region of interest" description="Disordered" evidence="1">
    <location>
        <begin position="187"/>
        <end position="222"/>
    </location>
</feature>
<name>A0AAD3XTD4_NEPGR</name>
<evidence type="ECO:0000313" key="2">
    <source>
        <dbReference type="EMBL" id="GMH15616.1"/>
    </source>
</evidence>
<dbReference type="EMBL" id="BSYO01000015">
    <property type="protein sequence ID" value="GMH15616.1"/>
    <property type="molecule type" value="Genomic_DNA"/>
</dbReference>
<proteinExistence type="predicted"/>
<comment type="caution">
    <text evidence="2">The sequence shown here is derived from an EMBL/GenBank/DDBJ whole genome shotgun (WGS) entry which is preliminary data.</text>
</comment>
<reference evidence="2" key="1">
    <citation type="submission" date="2023-05" db="EMBL/GenBank/DDBJ databases">
        <title>Nepenthes gracilis genome sequencing.</title>
        <authorList>
            <person name="Fukushima K."/>
        </authorList>
    </citation>
    <scope>NUCLEOTIDE SEQUENCE</scope>
    <source>
        <strain evidence="2">SING2019-196</strain>
    </source>
</reference>
<evidence type="ECO:0000256" key="1">
    <source>
        <dbReference type="SAM" id="MobiDB-lite"/>
    </source>
</evidence>
<protein>
    <submittedName>
        <fullName evidence="2">Uncharacterized protein</fullName>
    </submittedName>
</protein>
<organism evidence="2 3">
    <name type="scientific">Nepenthes gracilis</name>
    <name type="common">Slender pitcher plant</name>
    <dbReference type="NCBI Taxonomy" id="150966"/>
    <lineage>
        <taxon>Eukaryota</taxon>
        <taxon>Viridiplantae</taxon>
        <taxon>Streptophyta</taxon>
        <taxon>Embryophyta</taxon>
        <taxon>Tracheophyta</taxon>
        <taxon>Spermatophyta</taxon>
        <taxon>Magnoliopsida</taxon>
        <taxon>eudicotyledons</taxon>
        <taxon>Gunneridae</taxon>
        <taxon>Pentapetalae</taxon>
        <taxon>Caryophyllales</taxon>
        <taxon>Nepenthaceae</taxon>
        <taxon>Nepenthes</taxon>
    </lineage>
</organism>
<keyword evidence="3" id="KW-1185">Reference proteome</keyword>